<sequence length="442" mass="49176">MNPIDPKALFRLSVLGPLISRERLERGELQQLLRELASREYAIPGTRRHHLSEKTIQAWYYAWRAHKLDGLTPKPRADRGQSKLSAATQAAILAAKRDNPRRSLRQIRQLLEAAGTVARGSLARSTIHRLLQQHGLSRIAGSASLPEEKRSFVAATAGAIWYGDVMHGPRVPIGGKLAKSYLVSLFDDASRLLTHSAFCPGESALDIEGVLKQAVLKRGIPLKLVVDHGAAYRAESLQGICARLGIHLIHCRPYAPEGKGKLERWHRTCRDQFLSELDERHIASLDDLNARLWAWLEQVYHHSPHAGLDGISPLARYQQDLPRIRPLGPLAATLDALFRHRVSRLVRKDGTVSYQGKRFEVPFELSGQTVSLVVDPHTEVVIGVEDENGEAIGAATPLDALANVTRRRRQPDPADSSPPQKPASGPNLIELIYQQYYDRKGE</sequence>
<accession>A0A011PT21</accession>
<evidence type="ECO:0000313" key="3">
    <source>
        <dbReference type="EMBL" id="EXI90536.1"/>
    </source>
</evidence>
<evidence type="ECO:0000259" key="2">
    <source>
        <dbReference type="PROSITE" id="PS50994"/>
    </source>
</evidence>
<dbReference type="InterPro" id="IPR036397">
    <property type="entry name" value="RNaseH_sf"/>
</dbReference>
<organism evidence="3 4">
    <name type="scientific">Accumulibacter regalis</name>
    <dbReference type="NCBI Taxonomy" id="522306"/>
    <lineage>
        <taxon>Bacteria</taxon>
        <taxon>Pseudomonadati</taxon>
        <taxon>Pseudomonadota</taxon>
        <taxon>Betaproteobacteria</taxon>
        <taxon>Candidatus Accumulibacter</taxon>
    </lineage>
</organism>
<dbReference type="eggNOG" id="COG2801">
    <property type="taxonomic scope" value="Bacteria"/>
</dbReference>
<dbReference type="InterPro" id="IPR009057">
    <property type="entry name" value="Homeodomain-like_sf"/>
</dbReference>
<dbReference type="Proteomes" id="UP000022141">
    <property type="component" value="Unassembled WGS sequence"/>
</dbReference>
<proteinExistence type="predicted"/>
<dbReference type="PANTHER" id="PTHR35004:SF6">
    <property type="entry name" value="TRANSPOSASE"/>
    <property type="match status" value="1"/>
</dbReference>
<dbReference type="Gene3D" id="3.30.420.10">
    <property type="entry name" value="Ribonuclease H-like superfamily/Ribonuclease H"/>
    <property type="match status" value="1"/>
</dbReference>
<dbReference type="Pfam" id="PF13565">
    <property type="entry name" value="HTH_32"/>
    <property type="match status" value="1"/>
</dbReference>
<dbReference type="SUPFAM" id="SSF46689">
    <property type="entry name" value="Homeodomain-like"/>
    <property type="match status" value="1"/>
</dbReference>
<name>A0A011PT21_ACCRE</name>
<gene>
    <name evidence="3" type="ORF">AW11_00730</name>
</gene>
<dbReference type="GO" id="GO:0003676">
    <property type="term" value="F:nucleic acid binding"/>
    <property type="evidence" value="ECO:0007669"/>
    <property type="project" value="InterPro"/>
</dbReference>
<dbReference type="InterPro" id="IPR001584">
    <property type="entry name" value="Integrase_cat-core"/>
</dbReference>
<dbReference type="InterPro" id="IPR012337">
    <property type="entry name" value="RNaseH-like_sf"/>
</dbReference>
<dbReference type="EMBL" id="JEMY01000005">
    <property type="protein sequence ID" value="EXI90536.1"/>
    <property type="molecule type" value="Genomic_DNA"/>
</dbReference>
<reference evidence="3" key="1">
    <citation type="submission" date="2014-02" db="EMBL/GenBank/DDBJ databases">
        <title>Expanding our view of genomic diversity in Candidatus Accumulibacter clades.</title>
        <authorList>
            <person name="Skennerton C.T."/>
            <person name="Barr J.J."/>
            <person name="Slater F.R."/>
            <person name="Bond P.L."/>
            <person name="Tyson G.W."/>
        </authorList>
    </citation>
    <scope>NUCLEOTIDE SEQUENCE [LARGE SCALE GENOMIC DNA]</scope>
</reference>
<dbReference type="Pfam" id="PF00665">
    <property type="entry name" value="rve"/>
    <property type="match status" value="1"/>
</dbReference>
<feature type="domain" description="Integrase catalytic" evidence="2">
    <location>
        <begin position="142"/>
        <end position="321"/>
    </location>
</feature>
<dbReference type="AlphaFoldDB" id="A0A011PT21"/>
<dbReference type="SUPFAM" id="SSF53098">
    <property type="entry name" value="Ribonuclease H-like"/>
    <property type="match status" value="1"/>
</dbReference>
<dbReference type="GO" id="GO:0015074">
    <property type="term" value="P:DNA integration"/>
    <property type="evidence" value="ECO:0007669"/>
    <property type="project" value="InterPro"/>
</dbReference>
<dbReference type="PANTHER" id="PTHR35004">
    <property type="entry name" value="TRANSPOSASE RV3428C-RELATED"/>
    <property type="match status" value="1"/>
</dbReference>
<comment type="caution">
    <text evidence="3">The sequence shown here is derived from an EMBL/GenBank/DDBJ whole genome shotgun (WGS) entry which is preliminary data.</text>
</comment>
<dbReference type="PROSITE" id="PS50994">
    <property type="entry name" value="INTEGRASE"/>
    <property type="match status" value="1"/>
</dbReference>
<evidence type="ECO:0000256" key="1">
    <source>
        <dbReference type="SAM" id="MobiDB-lite"/>
    </source>
</evidence>
<keyword evidence="4" id="KW-1185">Reference proteome</keyword>
<protein>
    <submittedName>
        <fullName evidence="3">Transposase</fullName>
    </submittedName>
</protein>
<evidence type="ECO:0000313" key="4">
    <source>
        <dbReference type="Proteomes" id="UP000022141"/>
    </source>
</evidence>
<feature type="region of interest" description="Disordered" evidence="1">
    <location>
        <begin position="398"/>
        <end position="428"/>
    </location>
</feature>
<dbReference type="STRING" id="1454004.AW11_00730"/>
<dbReference type="PATRIC" id="fig|1454004.3.peg.758"/>